<evidence type="ECO:0000313" key="1">
    <source>
        <dbReference type="EMBL" id="MCW3785354.1"/>
    </source>
</evidence>
<evidence type="ECO:0000313" key="2">
    <source>
        <dbReference type="Proteomes" id="UP001209229"/>
    </source>
</evidence>
<reference evidence="1" key="1">
    <citation type="submission" date="2022-10" db="EMBL/GenBank/DDBJ databases">
        <authorList>
            <person name="Yu W.X."/>
        </authorList>
    </citation>
    <scope>NUCLEOTIDE SEQUENCE</scope>
    <source>
        <strain evidence="1">AAT</strain>
    </source>
</reference>
<dbReference type="Proteomes" id="UP001209229">
    <property type="component" value="Unassembled WGS sequence"/>
</dbReference>
<protein>
    <submittedName>
        <fullName evidence="1">Uncharacterized protein</fullName>
    </submittedName>
</protein>
<sequence>MKMLVLLMGIWILALTDIAGQVEARNNTNVNKEVFEETMFTIQKNAVYNEDLLGFAYERLIPLSNKNALILKGGFIIWDPVIPVVESAFMTGGKKNFLELGVGALIADTNTDEEGGFDFVTFRLGYRYQAPKGFLLKASVIHSPDNFILPLISLGYSFGLN</sequence>
<dbReference type="RefSeq" id="WP_301188926.1">
    <property type="nucleotide sequence ID" value="NZ_JAPDPJ010000003.1"/>
</dbReference>
<comment type="caution">
    <text evidence="1">The sequence shown here is derived from an EMBL/GenBank/DDBJ whole genome shotgun (WGS) entry which is preliminary data.</text>
</comment>
<accession>A0AAE3M159</accession>
<proteinExistence type="predicted"/>
<name>A0AAE3M159_9BACT</name>
<gene>
    <name evidence="1" type="ORF">OM075_02690</name>
</gene>
<keyword evidence="2" id="KW-1185">Reference proteome</keyword>
<dbReference type="AlphaFoldDB" id="A0AAE3M159"/>
<dbReference type="EMBL" id="JAPDPJ010000003">
    <property type="protein sequence ID" value="MCW3785354.1"/>
    <property type="molecule type" value="Genomic_DNA"/>
</dbReference>
<organism evidence="1 2">
    <name type="scientific">Plebeiibacterium sediminum</name>
    <dbReference type="NCBI Taxonomy" id="2992112"/>
    <lineage>
        <taxon>Bacteria</taxon>
        <taxon>Pseudomonadati</taxon>
        <taxon>Bacteroidota</taxon>
        <taxon>Bacteroidia</taxon>
        <taxon>Marinilabiliales</taxon>
        <taxon>Marinilabiliaceae</taxon>
        <taxon>Plebeiibacterium</taxon>
    </lineage>
</organism>